<dbReference type="EMBL" id="CP006682">
    <property type="protein sequence ID" value="AHB36421.1"/>
    <property type="molecule type" value="Genomic_DNA"/>
</dbReference>
<keyword evidence="6" id="KW-0067">ATP-binding</keyword>
<dbReference type="PANTHER" id="PTHR22749">
    <property type="entry name" value="RIBOFLAVIN KINASE/FMN ADENYLYLTRANSFERASE"/>
    <property type="match status" value="1"/>
</dbReference>
<dbReference type="Gene3D" id="2.40.30.30">
    <property type="entry name" value="Riboflavin kinase-like"/>
    <property type="match status" value="1"/>
</dbReference>
<keyword evidence="10" id="KW-1185">Reference proteome</keyword>
<evidence type="ECO:0000256" key="2">
    <source>
        <dbReference type="ARBA" id="ARBA00022630"/>
    </source>
</evidence>
<dbReference type="PATRIC" id="fig|1276258.3.peg.584"/>
<keyword evidence="3" id="KW-0288">FMN</keyword>
<dbReference type="GO" id="GO:0005524">
    <property type="term" value="F:ATP binding"/>
    <property type="evidence" value="ECO:0007669"/>
    <property type="project" value="UniProtKB-KW"/>
</dbReference>
<protein>
    <recommendedName>
        <fullName evidence="1">riboflavin kinase</fullName>
        <ecNumber evidence="1">2.7.1.26</ecNumber>
    </recommendedName>
</protein>
<dbReference type="GO" id="GO:0009398">
    <property type="term" value="P:FMN biosynthetic process"/>
    <property type="evidence" value="ECO:0007669"/>
    <property type="project" value="TreeGrafter"/>
</dbReference>
<keyword evidence="5" id="KW-0547">Nucleotide-binding</keyword>
<dbReference type="InterPro" id="IPR023465">
    <property type="entry name" value="Riboflavin_kinase_dom_sf"/>
</dbReference>
<reference evidence="9 10" key="1">
    <citation type="journal article" date="2014" name="Genome Announc.">
        <title>Complete Genome Sequence of Spiroplasma apis B31T (ATCC 33834), a Bacterium Associated with May Disease of Honeybees (Apis mellifera).</title>
        <authorList>
            <person name="Ku C."/>
            <person name="Lo W.S."/>
            <person name="Chen L.L."/>
            <person name="Kuo C.H."/>
        </authorList>
    </citation>
    <scope>NUCLEOTIDE SEQUENCE [LARGE SCALE GENOMIC DNA]</scope>
    <source>
        <strain evidence="9">B31</strain>
    </source>
</reference>
<gene>
    <name evidence="9" type="primary">ribC</name>
    <name evidence="9" type="synonym">ribF</name>
    <name evidence="9" type="ORF">SAPIS_v1c05760</name>
</gene>
<evidence type="ECO:0000313" key="10">
    <source>
        <dbReference type="Proteomes" id="UP000018550"/>
    </source>
</evidence>
<evidence type="ECO:0000256" key="7">
    <source>
        <dbReference type="ARBA" id="ARBA00047880"/>
    </source>
</evidence>
<name>V5RJY0_SPIAP</name>
<accession>V5RJY0</accession>
<dbReference type="KEGG" id="sapi:SAPIS_v1c05760"/>
<dbReference type="GO" id="GO:0009231">
    <property type="term" value="P:riboflavin biosynthetic process"/>
    <property type="evidence" value="ECO:0007669"/>
    <property type="project" value="InterPro"/>
</dbReference>
<evidence type="ECO:0000256" key="6">
    <source>
        <dbReference type="ARBA" id="ARBA00022840"/>
    </source>
</evidence>
<dbReference type="InterPro" id="IPR023468">
    <property type="entry name" value="Riboflavin_kinase"/>
</dbReference>
<dbReference type="SUPFAM" id="SSF82114">
    <property type="entry name" value="Riboflavin kinase-like"/>
    <property type="match status" value="1"/>
</dbReference>
<feature type="domain" description="Riboflavin kinase" evidence="8">
    <location>
        <begin position="170"/>
        <end position="291"/>
    </location>
</feature>
<dbReference type="AlphaFoldDB" id="V5RJY0"/>
<dbReference type="Pfam" id="PF01687">
    <property type="entry name" value="Flavokinase"/>
    <property type="match status" value="1"/>
</dbReference>
<dbReference type="PANTHER" id="PTHR22749:SF6">
    <property type="entry name" value="RIBOFLAVIN KINASE"/>
    <property type="match status" value="1"/>
</dbReference>
<dbReference type="SMART" id="SM00904">
    <property type="entry name" value="Flavokinase"/>
    <property type="match status" value="1"/>
</dbReference>
<dbReference type="STRING" id="1276258.SAPIS_v1c05760"/>
<comment type="catalytic activity">
    <reaction evidence="7">
        <text>riboflavin + ATP = FMN + ADP + H(+)</text>
        <dbReference type="Rhea" id="RHEA:14357"/>
        <dbReference type="ChEBI" id="CHEBI:15378"/>
        <dbReference type="ChEBI" id="CHEBI:30616"/>
        <dbReference type="ChEBI" id="CHEBI:57986"/>
        <dbReference type="ChEBI" id="CHEBI:58210"/>
        <dbReference type="ChEBI" id="CHEBI:456216"/>
        <dbReference type="EC" id="2.7.1.26"/>
    </reaction>
</comment>
<dbReference type="RefSeq" id="WP_023789489.1">
    <property type="nucleotide sequence ID" value="NC_022998.1"/>
</dbReference>
<dbReference type="OrthoDB" id="9803667at2"/>
<keyword evidence="9" id="KW-0418">Kinase</keyword>
<evidence type="ECO:0000256" key="4">
    <source>
        <dbReference type="ARBA" id="ARBA00022679"/>
    </source>
</evidence>
<evidence type="ECO:0000256" key="1">
    <source>
        <dbReference type="ARBA" id="ARBA00012105"/>
    </source>
</evidence>
<evidence type="ECO:0000256" key="3">
    <source>
        <dbReference type="ARBA" id="ARBA00022643"/>
    </source>
</evidence>
<evidence type="ECO:0000313" key="9">
    <source>
        <dbReference type="EMBL" id="AHB36421.1"/>
    </source>
</evidence>
<keyword evidence="2" id="KW-0285">Flavoprotein</keyword>
<proteinExistence type="predicted"/>
<evidence type="ECO:0000259" key="8">
    <source>
        <dbReference type="SMART" id="SM00904"/>
    </source>
</evidence>
<dbReference type="Proteomes" id="UP000018550">
    <property type="component" value="Chromosome"/>
</dbReference>
<sequence>MVNSFFYNNLSRIMINLQESMALVCDFENWSNYEEELVSNLKKLAKKYELNTTLLVPVTSEINTGLWNYENIKELADKKNITNVIFYVLNDFTTDDNQEYLHSNLYEFLNIKKIIVVDNFKIKNKIVFSSEFFKKFWKNNCFLIEETIDEQKNSLRKILLEADFKKFKEKTGLYYKISGRVSEGKKMGRNLGFPTINLLTPEPILLSEGVYACDVHIKHLAKSYKGAGCYWINELNQKVLEINILDFDKDIYGWEVEITPICKLRNNKKVNTIEELKELLKQDVEKVRQTEINIS</sequence>
<dbReference type="GO" id="GO:0008531">
    <property type="term" value="F:riboflavin kinase activity"/>
    <property type="evidence" value="ECO:0007669"/>
    <property type="project" value="UniProtKB-EC"/>
</dbReference>
<organism evidence="9 10">
    <name type="scientific">Spiroplasma apis B31</name>
    <dbReference type="NCBI Taxonomy" id="1276258"/>
    <lineage>
        <taxon>Bacteria</taxon>
        <taxon>Bacillati</taxon>
        <taxon>Mycoplasmatota</taxon>
        <taxon>Mollicutes</taxon>
        <taxon>Entomoplasmatales</taxon>
        <taxon>Spiroplasmataceae</taxon>
        <taxon>Spiroplasma</taxon>
    </lineage>
</organism>
<evidence type="ECO:0000256" key="5">
    <source>
        <dbReference type="ARBA" id="ARBA00022741"/>
    </source>
</evidence>
<dbReference type="InterPro" id="IPR015865">
    <property type="entry name" value="Riboflavin_kinase_bac/euk"/>
</dbReference>
<dbReference type="eggNOG" id="COG0196">
    <property type="taxonomic scope" value="Bacteria"/>
</dbReference>
<dbReference type="HOGENOM" id="CLU_943039_0_0_14"/>
<keyword evidence="4" id="KW-0808">Transferase</keyword>
<dbReference type="EC" id="2.7.1.26" evidence="1"/>